<dbReference type="EMBL" id="GL888687">
    <property type="protein sequence ID" value="EGI58423.1"/>
    <property type="molecule type" value="Genomic_DNA"/>
</dbReference>
<gene>
    <name evidence="1" type="ORF">G5I_13460</name>
</gene>
<dbReference type="AlphaFoldDB" id="F4X549"/>
<sequence>MTRTEEERQEGRPPAKKVPRFRTNLHLLYTIMHALGVLRLQPDFRLQSNKDGLLLYERGLMTNIHFVAEGDNATFNVVSLAPTLEVSTPMAVKSNEGRGRTGSLSGRARSLLPIGASRGPLGPTLHRLVRLILSGKQTSGSREVRCE</sequence>
<dbReference type="InParanoid" id="F4X549"/>
<accession>F4X549</accession>
<keyword evidence="2" id="KW-1185">Reference proteome</keyword>
<organism evidence="2">
    <name type="scientific">Acromyrmex echinatior</name>
    <name type="common">Panamanian leafcutter ant</name>
    <name type="synonym">Acromyrmex octospinosus echinatior</name>
    <dbReference type="NCBI Taxonomy" id="103372"/>
    <lineage>
        <taxon>Eukaryota</taxon>
        <taxon>Metazoa</taxon>
        <taxon>Ecdysozoa</taxon>
        <taxon>Arthropoda</taxon>
        <taxon>Hexapoda</taxon>
        <taxon>Insecta</taxon>
        <taxon>Pterygota</taxon>
        <taxon>Neoptera</taxon>
        <taxon>Endopterygota</taxon>
        <taxon>Hymenoptera</taxon>
        <taxon>Apocrita</taxon>
        <taxon>Aculeata</taxon>
        <taxon>Formicoidea</taxon>
        <taxon>Formicidae</taxon>
        <taxon>Myrmicinae</taxon>
        <taxon>Acromyrmex</taxon>
    </lineage>
</organism>
<dbReference type="Proteomes" id="UP000007755">
    <property type="component" value="Unassembled WGS sequence"/>
</dbReference>
<evidence type="ECO:0000313" key="1">
    <source>
        <dbReference type="EMBL" id="EGI58423.1"/>
    </source>
</evidence>
<protein>
    <submittedName>
        <fullName evidence="1">Uncharacterized protein</fullName>
    </submittedName>
</protein>
<evidence type="ECO:0000313" key="2">
    <source>
        <dbReference type="Proteomes" id="UP000007755"/>
    </source>
</evidence>
<reference evidence="1" key="1">
    <citation type="submission" date="2011-02" db="EMBL/GenBank/DDBJ databases">
        <title>The genome of the leaf-cutting ant Acromyrmex echinatior suggests key adaptations to social evolution and fungus farming.</title>
        <authorList>
            <person name="Nygaard S."/>
            <person name="Zhang G."/>
        </authorList>
    </citation>
    <scope>NUCLEOTIDE SEQUENCE</scope>
</reference>
<proteinExistence type="predicted"/>
<name>F4X549_ACREC</name>